<dbReference type="Pfam" id="PF00156">
    <property type="entry name" value="Pribosyltran"/>
    <property type="match status" value="1"/>
</dbReference>
<dbReference type="EMBL" id="CP076456">
    <property type="protein sequence ID" value="QWQ35449.1"/>
    <property type="molecule type" value="Genomic_DNA"/>
</dbReference>
<dbReference type="KEGG" id="asun:KG104_13330"/>
<name>A0A975PED2_9MICC</name>
<dbReference type="Gene3D" id="3.40.50.2020">
    <property type="match status" value="1"/>
</dbReference>
<keyword evidence="5" id="KW-1185">Reference proteome</keyword>
<dbReference type="AlphaFoldDB" id="A0A975PED2"/>
<dbReference type="CDD" id="cd06223">
    <property type="entry name" value="PRTases_typeI"/>
    <property type="match status" value="1"/>
</dbReference>
<evidence type="ECO:0000256" key="2">
    <source>
        <dbReference type="SAM" id="MobiDB-lite"/>
    </source>
</evidence>
<feature type="domain" description="Phosphoribosyltransferase" evidence="3">
    <location>
        <begin position="244"/>
        <end position="287"/>
    </location>
</feature>
<gene>
    <name evidence="4" type="ORF">KG104_13330</name>
</gene>
<organism evidence="4 5">
    <name type="scientific">Arthrobacter sunyaminii</name>
    <dbReference type="NCBI Taxonomy" id="2816859"/>
    <lineage>
        <taxon>Bacteria</taxon>
        <taxon>Bacillati</taxon>
        <taxon>Actinomycetota</taxon>
        <taxon>Actinomycetes</taxon>
        <taxon>Micrococcales</taxon>
        <taxon>Micrococcaceae</taxon>
        <taxon>Arthrobacter</taxon>
    </lineage>
</organism>
<feature type="region of interest" description="Disordered" evidence="2">
    <location>
        <begin position="291"/>
        <end position="317"/>
    </location>
</feature>
<dbReference type="PANTHER" id="PTHR47505:SF1">
    <property type="entry name" value="DNA UTILIZATION PROTEIN YHGH"/>
    <property type="match status" value="1"/>
</dbReference>
<comment type="similarity">
    <text evidence="1">Belongs to the ComF/GntX family.</text>
</comment>
<reference evidence="4" key="1">
    <citation type="submission" date="2021-06" db="EMBL/GenBank/DDBJ databases">
        <title>Novel species in genus Arthrobacter.</title>
        <authorList>
            <person name="Zhang G."/>
        </authorList>
    </citation>
    <scope>NUCLEOTIDE SEQUENCE</scope>
    <source>
        <strain evidence="4">Zg-ZUI122</strain>
    </source>
</reference>
<dbReference type="PANTHER" id="PTHR47505">
    <property type="entry name" value="DNA UTILIZATION PROTEIN YHGH"/>
    <property type="match status" value="1"/>
</dbReference>
<feature type="region of interest" description="Disordered" evidence="2">
    <location>
        <begin position="209"/>
        <end position="233"/>
    </location>
</feature>
<proteinExistence type="inferred from homology"/>
<evidence type="ECO:0000259" key="3">
    <source>
        <dbReference type="Pfam" id="PF00156"/>
    </source>
</evidence>
<dbReference type="InterPro" id="IPR000836">
    <property type="entry name" value="PRTase_dom"/>
</dbReference>
<evidence type="ECO:0000313" key="4">
    <source>
        <dbReference type="EMBL" id="QWQ35449.1"/>
    </source>
</evidence>
<dbReference type="Proteomes" id="UP000680588">
    <property type="component" value="Chromosome"/>
</dbReference>
<dbReference type="SUPFAM" id="SSF53271">
    <property type="entry name" value="PRTase-like"/>
    <property type="match status" value="1"/>
</dbReference>
<accession>A0A975PED2</accession>
<dbReference type="InterPro" id="IPR029057">
    <property type="entry name" value="PRTase-like"/>
</dbReference>
<protein>
    <submittedName>
        <fullName evidence="4">ComF family protein</fullName>
    </submittedName>
</protein>
<sequence length="317" mass="33300">MSVFSCFSDLARRADRWRLQPWAASVGAAWADLLAVLLPTSCVVCETADCSLCPGCRRVVRRSGTRPYYAQDAAELLPGRENSADSAQGLEADEPAPLPVTAAGRYAGSLARVLLAYKNHGHTDLADVLRPMLAGALHQAAADVGGLTGGDNTEIVLVPVPATGRARRRRGYNPLGMLLSTLQSKSLLPAGTALEPLVRFRGRRPRDLVRPSAPAAAAGGVRSQKTLGRSGRRRNVYGTMTAGEKGSLAGTRCLVVDDVLTTGATIAEATRALRAAGARVEGAVVLAATTPPSYDASNTREDPNPVSGVLGNRNVRR</sequence>
<evidence type="ECO:0000313" key="5">
    <source>
        <dbReference type="Proteomes" id="UP000680588"/>
    </source>
</evidence>
<dbReference type="InterPro" id="IPR051910">
    <property type="entry name" value="ComF/GntX_DNA_util-trans"/>
</dbReference>
<evidence type="ECO:0000256" key="1">
    <source>
        <dbReference type="ARBA" id="ARBA00008007"/>
    </source>
</evidence>